<protein>
    <submittedName>
        <fullName evidence="1">Uncharacterized protein</fullName>
    </submittedName>
</protein>
<evidence type="ECO:0000313" key="1">
    <source>
        <dbReference type="EMBL" id="KAI4301341.1"/>
    </source>
</evidence>
<keyword evidence="2" id="KW-1185">Reference proteome</keyword>
<proteinExistence type="predicted"/>
<reference evidence="1 2" key="1">
    <citation type="journal article" date="2022" name="DNA Res.">
        <title>Chromosomal-level genome assembly of the orchid tree Bauhinia variegata (Leguminosae; Cercidoideae) supports the allotetraploid origin hypothesis of Bauhinia.</title>
        <authorList>
            <person name="Zhong Y."/>
            <person name="Chen Y."/>
            <person name="Zheng D."/>
            <person name="Pang J."/>
            <person name="Liu Y."/>
            <person name="Luo S."/>
            <person name="Meng S."/>
            <person name="Qian L."/>
            <person name="Wei D."/>
            <person name="Dai S."/>
            <person name="Zhou R."/>
        </authorList>
    </citation>
    <scope>NUCLEOTIDE SEQUENCE [LARGE SCALE GENOMIC DNA]</scope>
    <source>
        <strain evidence="1">BV-YZ2020</strain>
    </source>
</reference>
<sequence length="456" mass="53995">MVTFDLFGWVGDSGFGCEYTCWNVVGEKHERRQRNSNEQEQYLWSNFSLVGLNSCRAQWRRTAETESQRRERVGCGWRKQSPSFLYLLEKKTKTSSTRRMEQKMTEMWKEQPSHWWWLDTHSTTKRSPWLQSTLTDLNEKTKSMLKLIEADADSFAQRAEMYYKKRPQLISMVEDFYRRHRSLAERYDQVKSDVGTRLMNTWGAPLSSAKYQSEKSFCFTDRSYDSFSDNCDVEDSAESEVDDPELEEETKSDNSTKEEGVPFVRVNDEVMVMREEVERLREENRTQKDQLNQKDSVNDEVMRLRTEIEKLREENMSQKYQLKQKDGLDDKVISLSKDIERLREENSAQKDKLNQKDAAIGEVMRLSKEMERLREEKSELKCQLMQKDEEKKEAIRHLSLAIDMLKQENMRMRNFIAKDSTNKRKNPFEFNKIIGSLSGKLFNGWSSWNQPSVVAL</sequence>
<gene>
    <name evidence="1" type="ORF">L6164_034629</name>
</gene>
<name>A0ACB9KVL8_BAUVA</name>
<dbReference type="EMBL" id="CM039438">
    <property type="protein sequence ID" value="KAI4301341.1"/>
    <property type="molecule type" value="Genomic_DNA"/>
</dbReference>
<comment type="caution">
    <text evidence="1">The sequence shown here is derived from an EMBL/GenBank/DDBJ whole genome shotgun (WGS) entry which is preliminary data.</text>
</comment>
<evidence type="ECO:0000313" key="2">
    <source>
        <dbReference type="Proteomes" id="UP000828941"/>
    </source>
</evidence>
<accession>A0ACB9KVL8</accession>
<organism evidence="1 2">
    <name type="scientific">Bauhinia variegata</name>
    <name type="common">Purple orchid tree</name>
    <name type="synonym">Phanera variegata</name>
    <dbReference type="NCBI Taxonomy" id="167791"/>
    <lineage>
        <taxon>Eukaryota</taxon>
        <taxon>Viridiplantae</taxon>
        <taxon>Streptophyta</taxon>
        <taxon>Embryophyta</taxon>
        <taxon>Tracheophyta</taxon>
        <taxon>Spermatophyta</taxon>
        <taxon>Magnoliopsida</taxon>
        <taxon>eudicotyledons</taxon>
        <taxon>Gunneridae</taxon>
        <taxon>Pentapetalae</taxon>
        <taxon>rosids</taxon>
        <taxon>fabids</taxon>
        <taxon>Fabales</taxon>
        <taxon>Fabaceae</taxon>
        <taxon>Cercidoideae</taxon>
        <taxon>Cercideae</taxon>
        <taxon>Bauhiniinae</taxon>
        <taxon>Bauhinia</taxon>
    </lineage>
</organism>
<dbReference type="Proteomes" id="UP000828941">
    <property type="component" value="Chromosome 13"/>
</dbReference>